<dbReference type="SMART" id="SM00409">
    <property type="entry name" value="IG"/>
    <property type="match status" value="3"/>
</dbReference>
<dbReference type="GO" id="GO:0016020">
    <property type="term" value="C:membrane"/>
    <property type="evidence" value="ECO:0007669"/>
    <property type="project" value="InterPro"/>
</dbReference>
<dbReference type="PROSITE" id="PS51257">
    <property type="entry name" value="PROKAR_LIPOPROTEIN"/>
    <property type="match status" value="1"/>
</dbReference>
<dbReference type="InterPro" id="IPR013783">
    <property type="entry name" value="Ig-like_fold"/>
</dbReference>
<dbReference type="InterPro" id="IPR015919">
    <property type="entry name" value="Cadherin-like_sf"/>
</dbReference>
<dbReference type="Pfam" id="PF24681">
    <property type="entry name" value="Kelch_KLHDC2_KLHL20_DRC7"/>
    <property type="match status" value="1"/>
</dbReference>
<dbReference type="PANTHER" id="PTHR45632:SF3">
    <property type="entry name" value="KELCH-LIKE PROTEIN 32"/>
    <property type="match status" value="1"/>
</dbReference>
<dbReference type="Gene3D" id="2.60.40.10">
    <property type="entry name" value="Immunoglobulins"/>
    <property type="match status" value="4"/>
</dbReference>
<feature type="domain" description="Ig-like" evidence="3">
    <location>
        <begin position="208"/>
        <end position="293"/>
    </location>
</feature>
<dbReference type="Gene3D" id="2.120.10.80">
    <property type="entry name" value="Kelch-type beta propeller"/>
    <property type="match status" value="1"/>
</dbReference>
<dbReference type="Gene3D" id="2.130.10.80">
    <property type="entry name" value="Galactose oxidase/kelch, beta-propeller"/>
    <property type="match status" value="3"/>
</dbReference>
<protein>
    <recommendedName>
        <fullName evidence="3">Ig-like domain-containing protein</fullName>
    </recommendedName>
</protein>
<dbReference type="Proteomes" id="UP000709959">
    <property type="component" value="Unassembled WGS sequence"/>
</dbReference>
<dbReference type="PROSITE" id="PS50835">
    <property type="entry name" value="IG_LIKE"/>
    <property type="match status" value="1"/>
</dbReference>
<proteinExistence type="predicted"/>
<dbReference type="PANTHER" id="PTHR45632">
    <property type="entry name" value="LD33804P"/>
    <property type="match status" value="1"/>
</dbReference>
<keyword evidence="2" id="KW-0677">Repeat</keyword>
<dbReference type="InterPro" id="IPR006652">
    <property type="entry name" value="Kelch_1"/>
</dbReference>
<evidence type="ECO:0000256" key="2">
    <source>
        <dbReference type="ARBA" id="ARBA00022737"/>
    </source>
</evidence>
<keyword evidence="1" id="KW-0880">Kelch repeat</keyword>
<dbReference type="InterPro" id="IPR003599">
    <property type="entry name" value="Ig_sub"/>
</dbReference>
<dbReference type="Pfam" id="PF05345">
    <property type="entry name" value="He_PIG"/>
    <property type="match status" value="1"/>
</dbReference>
<dbReference type="SUPFAM" id="SSF48726">
    <property type="entry name" value="Immunoglobulin"/>
    <property type="match status" value="3"/>
</dbReference>
<comment type="caution">
    <text evidence="4">The sequence shown here is derived from an EMBL/GenBank/DDBJ whole genome shotgun (WGS) entry which is preliminary data.</text>
</comment>
<name>A0A936F3G9_9BACT</name>
<dbReference type="InterPro" id="IPR011043">
    <property type="entry name" value="Gal_Oxase/kelch_b-propeller"/>
</dbReference>
<dbReference type="GO" id="GO:0005509">
    <property type="term" value="F:calcium ion binding"/>
    <property type="evidence" value="ECO:0007669"/>
    <property type="project" value="InterPro"/>
</dbReference>
<dbReference type="EMBL" id="JADKCH010000012">
    <property type="protein sequence ID" value="MBK8573120.1"/>
    <property type="molecule type" value="Genomic_DNA"/>
</dbReference>
<dbReference type="SUPFAM" id="SSF50965">
    <property type="entry name" value="Galactose oxidase, central domain"/>
    <property type="match status" value="1"/>
</dbReference>
<dbReference type="SUPFAM" id="SSF49313">
    <property type="entry name" value="Cadherin-like"/>
    <property type="match status" value="1"/>
</dbReference>
<dbReference type="InterPro" id="IPR007110">
    <property type="entry name" value="Ig-like_dom"/>
</dbReference>
<evidence type="ECO:0000256" key="1">
    <source>
        <dbReference type="ARBA" id="ARBA00022441"/>
    </source>
</evidence>
<dbReference type="InterPro" id="IPR015915">
    <property type="entry name" value="Kelch-typ_b-propeller"/>
</dbReference>
<evidence type="ECO:0000259" key="3">
    <source>
        <dbReference type="PROSITE" id="PS50835"/>
    </source>
</evidence>
<dbReference type="AlphaFoldDB" id="A0A936F3G9"/>
<evidence type="ECO:0000313" key="5">
    <source>
        <dbReference type="Proteomes" id="UP000709959"/>
    </source>
</evidence>
<sequence length="723" mass="71612">MRGIGLGRWLFLLGATLLSFGCRELVEAPVTLAYGTNPAVYTVGTAIPTNSPTNGGGKIESYSVSPALPAGLNLDATSGAITGTPTAATAASTYTVTGVNTAGSATASLTITVNAKPPAILITTQPASQSILVGETATFTVVATGTGSLSYQWAKNGVAIPAATSSSYTTPVAVLGDSGSTFAVDISDGNGNILTSSIATLTVTTATPPITITTQPASQSIQEGQTCTFSVAATGTGPLTYQWSLNGTSIPGATAASYTTPPAAIDDNGSTFSVAIHNTTTGDNLTSATATLTVVKAPTDITITSQPANQSILVGQIATFSVVATGPGTLTYVWQKNGTPLPGATSASYTTPVTVLADNGSTYEVVISDGPGHVLGSALATLTVLAGEGPGAFTPTSGMSVSRVYGTVTTLANGKVLVAGGYNGAIVLNSADLFDSSTESFASTGSLATARRFHTATLLADGRVLVTGGSTLSTTTATAELFDPATGTFTATGNMIRPRADHSATLLPSGKVLIVGGGNGGAFQATAELFDPATGTFADTTNTLGVARAGHTATLLGNGKVLIVGGMTSGALASAELYDPALGTFTPTGGMAVPRAFHTATLLATGKVLVVGGAATATAEIFDPLTETFANTSGNLGTGRSSHTATLLPTGKVLIAGGSGLGSPSPLLGTAELYDPASGTFSSTGSLNGVRKLHMASPLATGKVLIVGGYSGVSFLASAELYN</sequence>
<dbReference type="InterPro" id="IPR037293">
    <property type="entry name" value="Gal_Oxidase_central_sf"/>
</dbReference>
<organism evidence="4 5">
    <name type="scientific">Candidatus Geothrix odensensis</name>
    <dbReference type="NCBI Taxonomy" id="2954440"/>
    <lineage>
        <taxon>Bacteria</taxon>
        <taxon>Pseudomonadati</taxon>
        <taxon>Acidobacteriota</taxon>
        <taxon>Holophagae</taxon>
        <taxon>Holophagales</taxon>
        <taxon>Holophagaceae</taxon>
        <taxon>Geothrix</taxon>
    </lineage>
</organism>
<evidence type="ECO:0000313" key="4">
    <source>
        <dbReference type="EMBL" id="MBK8573120.1"/>
    </source>
</evidence>
<dbReference type="SMART" id="SM00612">
    <property type="entry name" value="Kelch"/>
    <property type="match status" value="6"/>
</dbReference>
<accession>A0A936F3G9</accession>
<reference evidence="4 5" key="1">
    <citation type="submission" date="2020-10" db="EMBL/GenBank/DDBJ databases">
        <title>Connecting structure to function with the recovery of over 1000 high-quality activated sludge metagenome-assembled genomes encoding full-length rRNA genes using long-read sequencing.</title>
        <authorList>
            <person name="Singleton C.M."/>
            <person name="Petriglieri F."/>
            <person name="Kristensen J.M."/>
            <person name="Kirkegaard R.H."/>
            <person name="Michaelsen T.Y."/>
            <person name="Andersen M.H."/>
            <person name="Karst S.M."/>
            <person name="Dueholm M.S."/>
            <person name="Nielsen P.H."/>
            <person name="Albertsen M."/>
        </authorList>
    </citation>
    <scope>NUCLEOTIDE SEQUENCE [LARGE SCALE GENOMIC DNA]</scope>
    <source>
        <strain evidence="4">OdNE_18-Q3-R46-58_MAXAC.008</strain>
    </source>
</reference>
<dbReference type="InterPro" id="IPR036179">
    <property type="entry name" value="Ig-like_dom_sf"/>
</dbReference>
<gene>
    <name evidence="4" type="ORF">IPN91_10820</name>
</gene>